<protein>
    <submittedName>
        <fullName evidence="1">9406_t:CDS:1</fullName>
    </submittedName>
</protein>
<keyword evidence="2" id="KW-1185">Reference proteome</keyword>
<reference evidence="1" key="1">
    <citation type="submission" date="2021-06" db="EMBL/GenBank/DDBJ databases">
        <authorList>
            <person name="Kallberg Y."/>
            <person name="Tangrot J."/>
            <person name="Rosling A."/>
        </authorList>
    </citation>
    <scope>NUCLEOTIDE SEQUENCE</scope>
    <source>
        <strain evidence="1">UK204</strain>
    </source>
</reference>
<proteinExistence type="predicted"/>
<sequence length="148" mass="17294">MRNLFDKWLQFSYHGHYELHRCGLLSGYFANGIIGNNFIGGTITEEPNKKITPFFKTADVYDLKKKIRDIMKFGYTYLNFCEAVKFTTPDFSICQQQARQFLTATSICQTCLYQLLLMVKKHANLESLVNSHVDLTVCKQRFERENQN</sequence>
<dbReference type="AlphaFoldDB" id="A0A9N8ZDH3"/>
<comment type="caution">
    <text evidence="1">The sequence shown here is derived from an EMBL/GenBank/DDBJ whole genome shotgun (WGS) entry which is preliminary data.</text>
</comment>
<name>A0A9N8ZDH3_9GLOM</name>
<dbReference type="Proteomes" id="UP000789570">
    <property type="component" value="Unassembled WGS sequence"/>
</dbReference>
<evidence type="ECO:0000313" key="2">
    <source>
        <dbReference type="Proteomes" id="UP000789570"/>
    </source>
</evidence>
<accession>A0A9N8ZDH3</accession>
<gene>
    <name evidence="1" type="ORF">FCALED_LOCUS3246</name>
</gene>
<dbReference type="EMBL" id="CAJVPQ010000552">
    <property type="protein sequence ID" value="CAG8491686.1"/>
    <property type="molecule type" value="Genomic_DNA"/>
</dbReference>
<evidence type="ECO:0000313" key="1">
    <source>
        <dbReference type="EMBL" id="CAG8491686.1"/>
    </source>
</evidence>
<organism evidence="1 2">
    <name type="scientific">Funneliformis caledonium</name>
    <dbReference type="NCBI Taxonomy" id="1117310"/>
    <lineage>
        <taxon>Eukaryota</taxon>
        <taxon>Fungi</taxon>
        <taxon>Fungi incertae sedis</taxon>
        <taxon>Mucoromycota</taxon>
        <taxon>Glomeromycotina</taxon>
        <taxon>Glomeromycetes</taxon>
        <taxon>Glomerales</taxon>
        <taxon>Glomeraceae</taxon>
        <taxon>Funneliformis</taxon>
    </lineage>
</organism>